<proteinExistence type="inferred from homology"/>
<feature type="transmembrane region" description="Helical" evidence="9">
    <location>
        <begin position="269"/>
        <end position="292"/>
    </location>
</feature>
<gene>
    <name evidence="12" type="ORF">EDD72_10490</name>
</gene>
<dbReference type="NCBIfam" id="TIGR02138">
    <property type="entry name" value="phosphate_pstC"/>
    <property type="match status" value="1"/>
</dbReference>
<keyword evidence="3 9" id="KW-0813">Transport</keyword>
<name>A0A4R3KL71_9BACI</name>
<feature type="transmembrane region" description="Helical" evidence="9">
    <location>
        <begin position="207"/>
        <end position="227"/>
    </location>
</feature>
<keyword evidence="4 10" id="KW-1003">Cell membrane</keyword>
<feature type="transmembrane region" description="Helical" evidence="9">
    <location>
        <begin position="104"/>
        <end position="131"/>
    </location>
</feature>
<feature type="transmembrane region" description="Helical" evidence="9">
    <location>
        <begin position="65"/>
        <end position="92"/>
    </location>
</feature>
<organism evidence="12 13">
    <name type="scientific">Tepidibacillus fermentans</name>
    <dbReference type="NCBI Taxonomy" id="1281767"/>
    <lineage>
        <taxon>Bacteria</taxon>
        <taxon>Bacillati</taxon>
        <taxon>Bacillota</taxon>
        <taxon>Bacilli</taxon>
        <taxon>Bacillales</taxon>
        <taxon>Bacillaceae</taxon>
        <taxon>Tepidibacillus</taxon>
    </lineage>
</organism>
<evidence type="ECO:0000256" key="6">
    <source>
        <dbReference type="ARBA" id="ARBA00022692"/>
    </source>
</evidence>
<dbReference type="Gene3D" id="1.10.3720.10">
    <property type="entry name" value="MetI-like"/>
    <property type="match status" value="1"/>
</dbReference>
<dbReference type="InterPro" id="IPR035906">
    <property type="entry name" value="MetI-like_sf"/>
</dbReference>
<evidence type="ECO:0000256" key="7">
    <source>
        <dbReference type="ARBA" id="ARBA00022989"/>
    </source>
</evidence>
<feature type="transmembrane region" description="Helical" evidence="9">
    <location>
        <begin position="151"/>
        <end position="174"/>
    </location>
</feature>
<dbReference type="Pfam" id="PF00528">
    <property type="entry name" value="BPD_transp_1"/>
    <property type="match status" value="1"/>
</dbReference>
<comment type="subcellular location">
    <subcellularLocation>
        <location evidence="1 9">Cell membrane</location>
        <topology evidence="1 9">Multi-pass membrane protein</topology>
    </subcellularLocation>
</comment>
<dbReference type="InterPro" id="IPR000515">
    <property type="entry name" value="MetI-like"/>
</dbReference>
<dbReference type="InterPro" id="IPR011864">
    <property type="entry name" value="Phosphate_PstC"/>
</dbReference>
<accession>A0A4R3KL71</accession>
<sequence>MKKHLGDKIFKGIAYVFGFSILFLLLFMVYEMYQGSKLSMSEFGLGFIFQKDWNPVEENFGALTFIYGTIVSSLIALLIATPISVGIGIYLVEVAPKWVRNVVGFMIELLAAIPSIVYGLWGIFVLSPIIAEDVAPFVDKTLGQIIPFFRGPSFGVGLITAGIILAIMITPTIASIAKEVIMTVPNTQREAALALGATKWEMIRMAVLTYARTGIIGGMIIGLGRAIGETMAVTMVIGNRPAIAETIFQPAYSMASVIANEFTEASSNLYLSALIEIGLLLFGVTLLINIIARLLIWSVSKGVQEVK</sequence>
<dbReference type="RefSeq" id="WP_207893637.1">
    <property type="nucleotide sequence ID" value="NZ_SMAB01000004.1"/>
</dbReference>
<evidence type="ECO:0000313" key="13">
    <source>
        <dbReference type="Proteomes" id="UP000295788"/>
    </source>
</evidence>
<feature type="domain" description="ABC transmembrane type-1" evidence="11">
    <location>
        <begin position="66"/>
        <end position="292"/>
    </location>
</feature>
<keyword evidence="5 10" id="KW-0592">Phosphate transport</keyword>
<dbReference type="AlphaFoldDB" id="A0A4R3KL71"/>
<evidence type="ECO:0000259" key="11">
    <source>
        <dbReference type="PROSITE" id="PS50928"/>
    </source>
</evidence>
<keyword evidence="8 9" id="KW-0472">Membrane</keyword>
<keyword evidence="13" id="KW-1185">Reference proteome</keyword>
<dbReference type="GO" id="GO:0006817">
    <property type="term" value="P:phosphate ion transport"/>
    <property type="evidence" value="ECO:0007669"/>
    <property type="project" value="UniProtKB-KW"/>
</dbReference>
<dbReference type="PROSITE" id="PS50928">
    <property type="entry name" value="ABC_TM1"/>
    <property type="match status" value="1"/>
</dbReference>
<dbReference type="GO" id="GO:0005315">
    <property type="term" value="F:phosphate transmembrane transporter activity"/>
    <property type="evidence" value="ECO:0007669"/>
    <property type="project" value="InterPro"/>
</dbReference>
<protein>
    <recommendedName>
        <fullName evidence="10">Phosphate transport system permease protein</fullName>
    </recommendedName>
</protein>
<evidence type="ECO:0000256" key="1">
    <source>
        <dbReference type="ARBA" id="ARBA00004651"/>
    </source>
</evidence>
<keyword evidence="7 9" id="KW-1133">Transmembrane helix</keyword>
<evidence type="ECO:0000256" key="5">
    <source>
        <dbReference type="ARBA" id="ARBA00022592"/>
    </source>
</evidence>
<comment type="function">
    <text evidence="10">Part of the binding-protein-dependent transport system for phosphate; probably responsible for the translocation of the substrate across the membrane.</text>
</comment>
<dbReference type="EMBL" id="SMAB01000004">
    <property type="protein sequence ID" value="TCS83540.1"/>
    <property type="molecule type" value="Genomic_DNA"/>
</dbReference>
<dbReference type="SUPFAM" id="SSF161098">
    <property type="entry name" value="MetI-like"/>
    <property type="match status" value="1"/>
</dbReference>
<evidence type="ECO:0000256" key="4">
    <source>
        <dbReference type="ARBA" id="ARBA00022475"/>
    </source>
</evidence>
<dbReference type="PANTHER" id="PTHR30425">
    <property type="entry name" value="PHOSPHATE TRANSPORT SYSTEM PERMEASE PROTEIN PST"/>
    <property type="match status" value="1"/>
</dbReference>
<dbReference type="InterPro" id="IPR051124">
    <property type="entry name" value="Phosphate_Transport_Permease"/>
</dbReference>
<feature type="transmembrane region" description="Helical" evidence="9">
    <location>
        <begin position="12"/>
        <end position="30"/>
    </location>
</feature>
<evidence type="ECO:0000256" key="3">
    <source>
        <dbReference type="ARBA" id="ARBA00022448"/>
    </source>
</evidence>
<dbReference type="PANTHER" id="PTHR30425:SF1">
    <property type="entry name" value="PHOSPHATE TRANSPORT SYSTEM PERMEASE PROTEIN PSTC"/>
    <property type="match status" value="1"/>
</dbReference>
<evidence type="ECO:0000256" key="9">
    <source>
        <dbReference type="RuleBase" id="RU363032"/>
    </source>
</evidence>
<evidence type="ECO:0000256" key="2">
    <source>
        <dbReference type="ARBA" id="ARBA00007069"/>
    </source>
</evidence>
<evidence type="ECO:0000256" key="8">
    <source>
        <dbReference type="ARBA" id="ARBA00023136"/>
    </source>
</evidence>
<keyword evidence="6 9" id="KW-0812">Transmembrane</keyword>
<reference evidence="12 13" key="1">
    <citation type="submission" date="2019-03" db="EMBL/GenBank/DDBJ databases">
        <title>Genomic Encyclopedia of Type Strains, Phase IV (KMG-IV): sequencing the most valuable type-strain genomes for metagenomic binning, comparative biology and taxonomic classification.</title>
        <authorList>
            <person name="Goeker M."/>
        </authorList>
    </citation>
    <scope>NUCLEOTIDE SEQUENCE [LARGE SCALE GENOMIC DNA]</scope>
    <source>
        <strain evidence="12 13">DSM 23802</strain>
    </source>
</reference>
<evidence type="ECO:0000256" key="10">
    <source>
        <dbReference type="RuleBase" id="RU363054"/>
    </source>
</evidence>
<dbReference type="GO" id="GO:0005886">
    <property type="term" value="C:plasma membrane"/>
    <property type="evidence" value="ECO:0007669"/>
    <property type="project" value="UniProtKB-SubCell"/>
</dbReference>
<evidence type="ECO:0000313" key="12">
    <source>
        <dbReference type="EMBL" id="TCS83540.1"/>
    </source>
</evidence>
<comment type="caution">
    <text evidence="12">The sequence shown here is derived from an EMBL/GenBank/DDBJ whole genome shotgun (WGS) entry which is preliminary data.</text>
</comment>
<comment type="similarity">
    <text evidence="2 10">Belongs to the binding-protein-dependent transport system permease family. CysTW subfamily.</text>
</comment>
<dbReference type="Proteomes" id="UP000295788">
    <property type="component" value="Unassembled WGS sequence"/>
</dbReference>
<dbReference type="CDD" id="cd06261">
    <property type="entry name" value="TM_PBP2"/>
    <property type="match status" value="1"/>
</dbReference>